<reference evidence="1" key="1">
    <citation type="submission" date="2021-10" db="EMBL/GenBank/DDBJ databases">
        <title>De novo Genome Assembly of Clathrus columnatus (Basidiomycota, Fungi) Using Illumina and Nanopore Sequence Data.</title>
        <authorList>
            <person name="Ogiso-Tanaka E."/>
            <person name="Itagaki H."/>
            <person name="Hosoya T."/>
            <person name="Hosaka K."/>
        </authorList>
    </citation>
    <scope>NUCLEOTIDE SEQUENCE</scope>
    <source>
        <strain evidence="1">MO-923</strain>
    </source>
</reference>
<gene>
    <name evidence="1" type="ORF">Clacol_006811</name>
</gene>
<dbReference type="Proteomes" id="UP001050691">
    <property type="component" value="Unassembled WGS sequence"/>
</dbReference>
<evidence type="ECO:0000313" key="1">
    <source>
        <dbReference type="EMBL" id="GJJ12568.1"/>
    </source>
</evidence>
<dbReference type="InterPro" id="IPR014729">
    <property type="entry name" value="Rossmann-like_a/b/a_fold"/>
</dbReference>
<comment type="caution">
    <text evidence="1">The sequence shown here is derived from an EMBL/GenBank/DDBJ whole genome shotgun (WGS) entry which is preliminary data.</text>
</comment>
<dbReference type="GO" id="GO:0004140">
    <property type="term" value="F:dephospho-CoA kinase activity"/>
    <property type="evidence" value="ECO:0007669"/>
    <property type="project" value="TreeGrafter"/>
</dbReference>
<keyword evidence="2" id="KW-1185">Reference proteome</keyword>
<sequence>MAGLLDNVDKAILVLNLSDPEDLHIISSPITTVAKRTRSRLLIILLHPLFGTGFGTSTWNIIQRLLAHAYIQATAVSHEMNNVLMNIEVILRPPRVSLKDMPVDSWNALFHSDDELRFLLPEKISTLPSFCVMEESSVAEINVITKSSTLPVVALGGTFDHLHSGHKILLSMAAWIAEKKDLIESLDERMNAVLNFLTLFKPGVEYNLVPIVDVYGPTATDPDIQALVVSKETLSGASSNLDVDNMELLRKAKLSSTYVRQWILKQRGGGEGI</sequence>
<protein>
    <recommendedName>
        <fullName evidence="3">Cytidyltransferase-like domain-containing protein</fullName>
    </recommendedName>
</protein>
<dbReference type="Gene3D" id="3.40.50.620">
    <property type="entry name" value="HUPs"/>
    <property type="match status" value="1"/>
</dbReference>
<organism evidence="1 2">
    <name type="scientific">Clathrus columnatus</name>
    <dbReference type="NCBI Taxonomy" id="1419009"/>
    <lineage>
        <taxon>Eukaryota</taxon>
        <taxon>Fungi</taxon>
        <taxon>Dikarya</taxon>
        <taxon>Basidiomycota</taxon>
        <taxon>Agaricomycotina</taxon>
        <taxon>Agaricomycetes</taxon>
        <taxon>Phallomycetidae</taxon>
        <taxon>Phallales</taxon>
        <taxon>Clathraceae</taxon>
        <taxon>Clathrus</taxon>
    </lineage>
</organism>
<evidence type="ECO:0000313" key="2">
    <source>
        <dbReference type="Proteomes" id="UP001050691"/>
    </source>
</evidence>
<dbReference type="AlphaFoldDB" id="A0AAV5AIQ1"/>
<dbReference type="GO" id="GO:0015937">
    <property type="term" value="P:coenzyme A biosynthetic process"/>
    <property type="evidence" value="ECO:0007669"/>
    <property type="project" value="TreeGrafter"/>
</dbReference>
<evidence type="ECO:0008006" key="3">
    <source>
        <dbReference type="Google" id="ProtNLM"/>
    </source>
</evidence>
<dbReference type="PANTHER" id="PTHR10695">
    <property type="entry name" value="DEPHOSPHO-COA KINASE-RELATED"/>
    <property type="match status" value="1"/>
</dbReference>
<accession>A0AAV5AIQ1</accession>
<proteinExistence type="predicted"/>
<name>A0AAV5AIQ1_9AGAM</name>
<dbReference type="SUPFAM" id="SSF52374">
    <property type="entry name" value="Nucleotidylyl transferase"/>
    <property type="match status" value="1"/>
</dbReference>
<dbReference type="PANTHER" id="PTHR10695:SF46">
    <property type="entry name" value="BIFUNCTIONAL COENZYME A SYNTHASE-RELATED"/>
    <property type="match status" value="1"/>
</dbReference>
<dbReference type="EMBL" id="BPWL01000007">
    <property type="protein sequence ID" value="GJJ12568.1"/>
    <property type="molecule type" value="Genomic_DNA"/>
</dbReference>